<keyword evidence="1 4" id="KW-0808">Transferase</keyword>
<dbReference type="GO" id="GO:0004792">
    <property type="term" value="F:thiosulfate-cyanide sulfurtransferase activity"/>
    <property type="evidence" value="ECO:0007669"/>
    <property type="project" value="EnsemblFungi"/>
</dbReference>
<dbReference type="SUPFAM" id="SSF52821">
    <property type="entry name" value="Rhodanese/Cell cycle control phosphatase"/>
    <property type="match status" value="2"/>
</dbReference>
<dbReference type="CDD" id="cd01448">
    <property type="entry name" value="TST_Repeat_1"/>
    <property type="match status" value="1"/>
</dbReference>
<evidence type="ECO:0000256" key="1">
    <source>
        <dbReference type="ARBA" id="ARBA00022679"/>
    </source>
</evidence>
<dbReference type="VEuPathDB" id="FungiDB:B1J91_K09064g"/>
<dbReference type="GO" id="GO:0002143">
    <property type="term" value="P:tRNA wobble position uridine thiolation"/>
    <property type="evidence" value="ECO:0007669"/>
    <property type="project" value="EnsemblFungi"/>
</dbReference>
<dbReference type="Pfam" id="PF00581">
    <property type="entry name" value="Rhodanese"/>
    <property type="match status" value="2"/>
</dbReference>
<dbReference type="VEuPathDB" id="FungiDB:GVI51_K08921"/>
<dbReference type="InterPro" id="IPR001763">
    <property type="entry name" value="Rhodanese-like_dom"/>
</dbReference>
<dbReference type="PANTHER" id="PTHR11364:SF27">
    <property type="entry name" value="SULFURTRANSFERASE"/>
    <property type="match status" value="1"/>
</dbReference>
<proteinExistence type="predicted"/>
<dbReference type="VEuPathDB" id="FungiDB:CAGL0K09064g"/>
<name>A0A0W0DE42_CANGB</name>
<evidence type="ECO:0000256" key="2">
    <source>
        <dbReference type="ARBA" id="ARBA00022737"/>
    </source>
</evidence>
<accession>A0A0W0DE42</accession>
<organism evidence="4 5">
    <name type="scientific">Candida glabrata</name>
    <name type="common">Yeast</name>
    <name type="synonym">Torulopsis glabrata</name>
    <dbReference type="NCBI Taxonomy" id="5478"/>
    <lineage>
        <taxon>Eukaryota</taxon>
        <taxon>Fungi</taxon>
        <taxon>Dikarya</taxon>
        <taxon>Ascomycota</taxon>
        <taxon>Saccharomycotina</taxon>
        <taxon>Saccharomycetes</taxon>
        <taxon>Saccharomycetales</taxon>
        <taxon>Saccharomycetaceae</taxon>
        <taxon>Nakaseomyces</taxon>
    </lineage>
</organism>
<dbReference type="EMBL" id="LLZZ01000123">
    <property type="protein sequence ID" value="KTB02678.1"/>
    <property type="molecule type" value="Genomic_DNA"/>
</dbReference>
<dbReference type="SMART" id="SM00450">
    <property type="entry name" value="RHOD"/>
    <property type="match status" value="2"/>
</dbReference>
<comment type="caution">
    <text evidence="4">The sequence shown here is derived from an EMBL/GenBank/DDBJ whole genome shotgun (WGS) entry which is preliminary data.</text>
</comment>
<dbReference type="CDD" id="cd01449">
    <property type="entry name" value="TST_Repeat_2"/>
    <property type="match status" value="1"/>
</dbReference>
<feature type="domain" description="Rhodanese" evidence="3">
    <location>
        <begin position="175"/>
        <end position="297"/>
    </location>
</feature>
<feature type="domain" description="Rhodanese" evidence="3">
    <location>
        <begin position="18"/>
        <end position="135"/>
    </location>
</feature>
<dbReference type="FunFam" id="3.40.250.10:FF:000069">
    <property type="entry name" value="Sulfurtransferase"/>
    <property type="match status" value="1"/>
</dbReference>
<dbReference type="VEuPathDB" id="FungiDB:GWK60_K08877"/>
<dbReference type="PROSITE" id="PS50206">
    <property type="entry name" value="RHODANESE_3"/>
    <property type="match status" value="2"/>
</dbReference>
<dbReference type="AlphaFoldDB" id="A0A0W0DE42"/>
<dbReference type="Proteomes" id="UP000054886">
    <property type="component" value="Unassembled WGS sequence"/>
</dbReference>
<dbReference type="Gene3D" id="3.40.250.10">
    <property type="entry name" value="Rhodanese-like domain"/>
    <property type="match status" value="2"/>
</dbReference>
<reference evidence="4 5" key="1">
    <citation type="submission" date="2015-10" db="EMBL/GenBank/DDBJ databases">
        <title>Draft genomes sequences of Candida glabrata isolates 1A, 1B, 2A, 2B, 3A and 3B.</title>
        <authorList>
            <person name="Haavelsrud O.E."/>
            <person name="Gaustad P."/>
        </authorList>
    </citation>
    <scope>NUCLEOTIDE SEQUENCE [LARGE SCALE GENOMIC DNA]</scope>
    <source>
        <strain evidence="4">910700640</strain>
    </source>
</reference>
<dbReference type="GO" id="GO:0005739">
    <property type="term" value="C:mitochondrion"/>
    <property type="evidence" value="ECO:0007669"/>
    <property type="project" value="TreeGrafter"/>
</dbReference>
<dbReference type="FunFam" id="3.40.250.10:FF:000070">
    <property type="entry name" value="Sulfurtransferase"/>
    <property type="match status" value="1"/>
</dbReference>
<dbReference type="InterPro" id="IPR045078">
    <property type="entry name" value="TST/MPST-like"/>
</dbReference>
<protein>
    <submittedName>
        <fullName evidence="4">Thiosulfate sulfurtransferase TUM1</fullName>
    </submittedName>
</protein>
<evidence type="ECO:0000313" key="4">
    <source>
        <dbReference type="EMBL" id="KTB02678.1"/>
    </source>
</evidence>
<evidence type="ECO:0000313" key="5">
    <source>
        <dbReference type="Proteomes" id="UP000054886"/>
    </source>
</evidence>
<keyword evidence="2" id="KW-0677">Repeat</keyword>
<dbReference type="PANTHER" id="PTHR11364">
    <property type="entry name" value="THIOSULFATE SULFERTANSFERASE"/>
    <property type="match status" value="1"/>
</dbReference>
<sequence>MSLFKLITPRAFVELTKASKKVVPVDSTWYLPNLKRDGKQEFMDVERIPGAVYFDIDDIRDSASEFPHMAPDLATFNEGMSQLGVNKEDILVVYDRIGNFSAPRCAWTLVMLGHPEVYLLNNFNAYKKEGYPLDTTKWTKLTQYPKSNYKSETNLCPENVITYEQMLELVKSGELKKNYNVYDARALNRFEGKAPEPRPDISSGHVAGVQPLPFTEILDQPDLTFPQEQVDMEKKVQEAFKKLNNTYDPSKPTIVMCGTGVSACIIRTALEHSGVKDIKLYDGSWVEWVLRSDPKLIAKDRE</sequence>
<gene>
    <name evidence="4" type="ORF">AO440_003633</name>
</gene>
<evidence type="ECO:0000259" key="3">
    <source>
        <dbReference type="PROSITE" id="PS50206"/>
    </source>
</evidence>
<dbReference type="InterPro" id="IPR036873">
    <property type="entry name" value="Rhodanese-like_dom_sf"/>
</dbReference>